<name>A0AAV4VLC9_9ARAC</name>
<dbReference type="AlphaFoldDB" id="A0AAV4VLC9"/>
<evidence type="ECO:0000313" key="3">
    <source>
        <dbReference type="Proteomes" id="UP001054837"/>
    </source>
</evidence>
<feature type="compositionally biased region" description="Basic residues" evidence="1">
    <location>
        <begin position="70"/>
        <end position="80"/>
    </location>
</feature>
<comment type="caution">
    <text evidence="2">The sequence shown here is derived from an EMBL/GenBank/DDBJ whole genome shotgun (WGS) entry which is preliminary data.</text>
</comment>
<protein>
    <submittedName>
        <fullName evidence="2">Uncharacterized protein</fullName>
    </submittedName>
</protein>
<feature type="region of interest" description="Disordered" evidence="1">
    <location>
        <begin position="68"/>
        <end position="112"/>
    </location>
</feature>
<proteinExistence type="predicted"/>
<sequence length="112" mass="12937">MTPKNFPQLILKSSSESEQHYISSNYPLNIGQRKREAIKRGISLKHTRRRQSKEVAETAIHFHQLPFEHRAKKKGGHQARHLSETHQEATQRGSGRVNRPNCDVMNRSDARS</sequence>
<reference evidence="2 3" key="1">
    <citation type="submission" date="2021-06" db="EMBL/GenBank/DDBJ databases">
        <title>Caerostris darwini draft genome.</title>
        <authorList>
            <person name="Kono N."/>
            <person name="Arakawa K."/>
        </authorList>
    </citation>
    <scope>NUCLEOTIDE SEQUENCE [LARGE SCALE GENOMIC DNA]</scope>
</reference>
<evidence type="ECO:0000313" key="2">
    <source>
        <dbReference type="EMBL" id="GIY71271.1"/>
    </source>
</evidence>
<organism evidence="2 3">
    <name type="scientific">Caerostris darwini</name>
    <dbReference type="NCBI Taxonomy" id="1538125"/>
    <lineage>
        <taxon>Eukaryota</taxon>
        <taxon>Metazoa</taxon>
        <taxon>Ecdysozoa</taxon>
        <taxon>Arthropoda</taxon>
        <taxon>Chelicerata</taxon>
        <taxon>Arachnida</taxon>
        <taxon>Araneae</taxon>
        <taxon>Araneomorphae</taxon>
        <taxon>Entelegynae</taxon>
        <taxon>Araneoidea</taxon>
        <taxon>Araneidae</taxon>
        <taxon>Caerostris</taxon>
    </lineage>
</organism>
<keyword evidence="3" id="KW-1185">Reference proteome</keyword>
<gene>
    <name evidence="2" type="ORF">CDAR_503101</name>
</gene>
<dbReference type="Proteomes" id="UP001054837">
    <property type="component" value="Unassembled WGS sequence"/>
</dbReference>
<accession>A0AAV4VLC9</accession>
<evidence type="ECO:0000256" key="1">
    <source>
        <dbReference type="SAM" id="MobiDB-lite"/>
    </source>
</evidence>
<dbReference type="EMBL" id="BPLQ01013305">
    <property type="protein sequence ID" value="GIY71271.1"/>
    <property type="molecule type" value="Genomic_DNA"/>
</dbReference>